<keyword evidence="14" id="KW-1185">Reference proteome</keyword>
<feature type="compositionally biased region" description="Basic and acidic residues" evidence="10">
    <location>
        <begin position="834"/>
        <end position="844"/>
    </location>
</feature>
<dbReference type="GO" id="GO:0005524">
    <property type="term" value="F:ATP binding"/>
    <property type="evidence" value="ECO:0007669"/>
    <property type="project" value="UniProtKB-KW"/>
</dbReference>
<feature type="compositionally biased region" description="Basic and acidic residues" evidence="10">
    <location>
        <begin position="857"/>
        <end position="872"/>
    </location>
</feature>
<feature type="region of interest" description="Disordered" evidence="10">
    <location>
        <begin position="417"/>
        <end position="507"/>
    </location>
</feature>
<feature type="compositionally biased region" description="Basic residues" evidence="10">
    <location>
        <begin position="461"/>
        <end position="470"/>
    </location>
</feature>
<dbReference type="GO" id="GO:0004831">
    <property type="term" value="F:tyrosine-tRNA ligase activity"/>
    <property type="evidence" value="ECO:0007669"/>
    <property type="project" value="UniProtKB-EC"/>
</dbReference>
<keyword evidence="2 9" id="KW-0436">Ligase</keyword>
<dbReference type="GO" id="GO:0003723">
    <property type="term" value="F:RNA binding"/>
    <property type="evidence" value="ECO:0007669"/>
    <property type="project" value="InterPro"/>
</dbReference>
<dbReference type="EC" id="6.1.1.1" evidence="1 9"/>
<feature type="compositionally biased region" description="Basic and acidic residues" evidence="10">
    <location>
        <begin position="435"/>
        <end position="460"/>
    </location>
</feature>
<evidence type="ECO:0000256" key="3">
    <source>
        <dbReference type="ARBA" id="ARBA00022741"/>
    </source>
</evidence>
<dbReference type="Gene3D" id="1.10.240.10">
    <property type="entry name" value="Tyrosyl-Transfer RNA Synthetase"/>
    <property type="match status" value="1"/>
</dbReference>
<feature type="region of interest" description="Disordered" evidence="10">
    <location>
        <begin position="41"/>
        <end position="70"/>
    </location>
</feature>
<feature type="region of interest" description="Disordered" evidence="10">
    <location>
        <begin position="270"/>
        <end position="291"/>
    </location>
</feature>
<proteinExistence type="inferred from homology"/>
<dbReference type="InterPro" id="IPR002305">
    <property type="entry name" value="aa-tRNA-synth_Ic"/>
</dbReference>
<keyword evidence="5 9" id="KW-0648">Protein biosynthesis</keyword>
<dbReference type="GO" id="GO:0006437">
    <property type="term" value="P:tyrosyl-tRNA aminoacylation"/>
    <property type="evidence" value="ECO:0007669"/>
    <property type="project" value="InterPro"/>
</dbReference>
<feature type="region of interest" description="Disordered" evidence="10">
    <location>
        <begin position="808"/>
        <end position="926"/>
    </location>
</feature>
<feature type="compositionally biased region" description="Basic and acidic residues" evidence="10">
    <location>
        <begin position="472"/>
        <end position="481"/>
    </location>
</feature>
<dbReference type="InterPro" id="IPR024088">
    <property type="entry name" value="Tyr-tRNA-ligase_bac-type"/>
</dbReference>
<evidence type="ECO:0000256" key="7">
    <source>
        <dbReference type="ARBA" id="ARBA00033323"/>
    </source>
</evidence>
<feature type="transmembrane region" description="Helical" evidence="11">
    <location>
        <begin position="1133"/>
        <end position="1153"/>
    </location>
</feature>
<dbReference type="Pfam" id="PF00579">
    <property type="entry name" value="tRNA-synt_1b"/>
    <property type="match status" value="1"/>
</dbReference>
<comment type="caution">
    <text evidence="13">The sequence shown here is derived from an EMBL/GenBank/DDBJ whole genome shotgun (WGS) entry which is preliminary data.</text>
</comment>
<dbReference type="CDD" id="cd00805">
    <property type="entry name" value="TyrRS_core"/>
    <property type="match status" value="1"/>
</dbReference>
<evidence type="ECO:0000256" key="4">
    <source>
        <dbReference type="ARBA" id="ARBA00022840"/>
    </source>
</evidence>
<feature type="compositionally biased region" description="Low complexity" evidence="10">
    <location>
        <begin position="489"/>
        <end position="503"/>
    </location>
</feature>
<dbReference type="SUPFAM" id="SSF52374">
    <property type="entry name" value="Nucleotidylyl transferase"/>
    <property type="match status" value="1"/>
</dbReference>
<feature type="compositionally biased region" description="Basic and acidic residues" evidence="10">
    <location>
        <begin position="711"/>
        <end position="721"/>
    </location>
</feature>
<feature type="region of interest" description="Disordered" evidence="10">
    <location>
        <begin position="85"/>
        <end position="121"/>
    </location>
</feature>
<dbReference type="STRING" id="2082308.A0A2K1R3B9"/>
<feature type="compositionally biased region" description="Polar residues" evidence="10">
    <location>
        <begin position="105"/>
        <end position="121"/>
    </location>
</feature>
<dbReference type="FunFam" id="1.10.240.10:FF:000001">
    <property type="entry name" value="Tyrosine--tRNA ligase"/>
    <property type="match status" value="1"/>
</dbReference>
<dbReference type="PRINTS" id="PR01040">
    <property type="entry name" value="TRNASYNTHTYR"/>
</dbReference>
<evidence type="ECO:0000256" key="2">
    <source>
        <dbReference type="ARBA" id="ARBA00022598"/>
    </source>
</evidence>
<keyword evidence="3 9" id="KW-0547">Nucleotide-binding</keyword>
<comment type="similarity">
    <text evidence="9">Belongs to the class-I aminoacyl-tRNA synthetase family.</text>
</comment>
<evidence type="ECO:0000256" key="6">
    <source>
        <dbReference type="ARBA" id="ARBA00023146"/>
    </source>
</evidence>
<organism evidence="13 14">
    <name type="scientific">Sphaceloma murrayae</name>
    <dbReference type="NCBI Taxonomy" id="2082308"/>
    <lineage>
        <taxon>Eukaryota</taxon>
        <taxon>Fungi</taxon>
        <taxon>Dikarya</taxon>
        <taxon>Ascomycota</taxon>
        <taxon>Pezizomycotina</taxon>
        <taxon>Dothideomycetes</taxon>
        <taxon>Dothideomycetidae</taxon>
        <taxon>Myriangiales</taxon>
        <taxon>Elsinoaceae</taxon>
        <taxon>Sphaceloma</taxon>
    </lineage>
</organism>
<dbReference type="OrthoDB" id="5402622at2759"/>
<feature type="compositionally biased region" description="Basic and acidic residues" evidence="10">
    <location>
        <begin position="739"/>
        <end position="759"/>
    </location>
</feature>
<feature type="domain" description="Tyrosyl-tRNA synthetase C-terminal" evidence="12">
    <location>
        <begin position="1541"/>
        <end position="1647"/>
    </location>
</feature>
<dbReference type="NCBIfam" id="TIGR00234">
    <property type="entry name" value="tyrS"/>
    <property type="match status" value="1"/>
</dbReference>
<feature type="region of interest" description="Disordered" evidence="10">
    <location>
        <begin position="667"/>
        <end position="796"/>
    </location>
</feature>
<dbReference type="InterPro" id="IPR002307">
    <property type="entry name" value="Tyr-tRNA-ligase"/>
</dbReference>
<dbReference type="Gene3D" id="3.40.50.620">
    <property type="entry name" value="HUPs"/>
    <property type="match status" value="1"/>
</dbReference>
<dbReference type="PANTHER" id="PTHR11766:SF0">
    <property type="entry name" value="TYROSINE--TRNA LIGASE, MITOCHONDRIAL"/>
    <property type="match status" value="1"/>
</dbReference>
<keyword evidence="11" id="KW-0472">Membrane</keyword>
<evidence type="ECO:0000256" key="8">
    <source>
        <dbReference type="ARBA" id="ARBA00048248"/>
    </source>
</evidence>
<feature type="compositionally biased region" description="Basic and acidic residues" evidence="10">
    <location>
        <begin position="769"/>
        <end position="782"/>
    </location>
</feature>
<dbReference type="GO" id="GO:0005829">
    <property type="term" value="C:cytosol"/>
    <property type="evidence" value="ECO:0007669"/>
    <property type="project" value="TreeGrafter"/>
</dbReference>
<reference evidence="13 14" key="1">
    <citation type="submission" date="2017-06" db="EMBL/GenBank/DDBJ databases">
        <title>Draft genome sequence of a variant of Elsinoe murrayae.</title>
        <authorList>
            <person name="Cheng Q."/>
        </authorList>
    </citation>
    <scope>NUCLEOTIDE SEQUENCE [LARGE SCALE GENOMIC DNA]</scope>
    <source>
        <strain evidence="13 14">CQ-2017a</strain>
    </source>
</reference>
<protein>
    <recommendedName>
        <fullName evidence="1 9">Tyrosine--tRNA ligase</fullName>
        <ecNumber evidence="1 9">6.1.1.1</ecNumber>
    </recommendedName>
    <alternativeName>
        <fullName evidence="7 9">Tyrosyl-tRNA synthetase</fullName>
    </alternativeName>
</protein>
<evidence type="ECO:0000256" key="1">
    <source>
        <dbReference type="ARBA" id="ARBA00013160"/>
    </source>
</evidence>
<feature type="transmembrane region" description="Helical" evidence="11">
    <location>
        <begin position="1104"/>
        <end position="1127"/>
    </location>
</feature>
<evidence type="ECO:0000313" key="14">
    <source>
        <dbReference type="Proteomes" id="UP000243797"/>
    </source>
</evidence>
<evidence type="ECO:0000313" key="13">
    <source>
        <dbReference type="EMBL" id="PNS21780.1"/>
    </source>
</evidence>
<dbReference type="InParanoid" id="A0A2K1R3B9"/>
<dbReference type="EMBL" id="NKHZ01000001">
    <property type="protein sequence ID" value="PNS21780.1"/>
    <property type="molecule type" value="Genomic_DNA"/>
</dbReference>
<keyword evidence="4 9" id="KW-0067">ATP-binding</keyword>
<dbReference type="InterPro" id="IPR036986">
    <property type="entry name" value="S4_RNA-bd_sf"/>
</dbReference>
<dbReference type="GO" id="GO:0005739">
    <property type="term" value="C:mitochondrion"/>
    <property type="evidence" value="ECO:0007669"/>
    <property type="project" value="TreeGrafter"/>
</dbReference>
<name>A0A2K1R3B9_9PEZI</name>
<evidence type="ECO:0000256" key="11">
    <source>
        <dbReference type="SAM" id="Phobius"/>
    </source>
</evidence>
<keyword evidence="11" id="KW-1133">Transmembrane helix</keyword>
<keyword evidence="11" id="KW-0812">Transmembrane</keyword>
<sequence length="1655" mass="184110">MHKTSKRQSGGFLLGSSFGKINGHSNIINRDLTARDGNIGRLVDSRDGVTPSPRSSRSIKSRGKAPVGLAGDPFAKEVAVARPEDGLAQSSSGGIGYPSHASHHGSATSRSPGPSRVSSDIDPSQLINMALALSEGRRRAASGIHRTPERLDSRRIVSHGNQRIAVPPGSPLSNDVVRKRLSARQSLHLPAAHVPTDSSLPSNGGDAIINRESSLDYSEVEFDFSISTLQRAEKARTYFELSHHYRRLLQGLPPLKSDRTAPGNVLVQTHSEPGIPGPQITRIQSDNGARHDLGREYNPLQYLRNERLRRKMGQQLQPSPDLFDDIVKVRAYVQQIESRSLQRPSRSPSLVDGFDRIFPSTSVSNPGSHRRDGTVSSAMLWFDSPWSFTPMVLFADTIWTESRDHKWSIENRRGQKIFPDLQPPQHSVAEEEQDVKEASKQARSNGREPQGEKQDLPHEQRGRHKRKFLSIHKVDDDDRRRLPWRRTRSASSSRASSRSSESAFGTFGGVSADGINIAPLVRHMQKQMQQGDFGSPGLVSPEIWDGLPPESGTSPKIPRDTEPSRTDIFVNKRSLKPAPLDLHKSRSFTEGLTKSTIIAGDGNMASDLLTPHTGDLRIQSATAEFMHVPDSSGTYQSSSLSPGNVNVGTQQLQRSETDYLDFANVKGEAEQPTVMPEEPSAELSRRSFDSTRSFKLRRHGTSGSVTSARKIATDSDGERSGRAHGKSMSKLLKGGRLAELMRGETSRKPEKDHSKDGPRSPRSALPVPEDDHTQSDSEDEKKLLRRHTDKSVSTLSSDKPRYHIALPSFRFPNGLDNGRSLVESPDPITQQQTARREQSRDARHTRMGPPRIEVPNDDVKPKSKVGRGDENLGLRGLLSPIKRLRSGTGPSRPGSIRPALSNQGSTIDLPVVPITQDPDLERPRVGRRERQWSIANQLDRSKQAATQSTTVHDVERLKALFLSSGVKACELCRRGETAPRHVPDYLSTAQQKTGAEIDGVVEKDAYRSAGRLWSNAIVSLHQQSETELERFRKHDIPQLRDRIDKLRLLVGEELTNKVQVTADNADAFTIDLTTHQTLAVKSVHDAIDSLLRKRRKKWRLIRRVGFAMLEWLLLAVMWLAWFIYVLFKIVRGALVGVFKVVRWLSFLLVEYAGNRVNVTAHSRWPRPASFARLASSSTVGLLDVLEQRGLVKHVAGDRQQLRHRIDQGKISAYSGIDPTASSLHLGHLLPLNILFWLYSYGHTAVSLVGDATVRIGDPTDRLQARNELKHDQRLRNIQSIEDQLHQLWGNLENVLEERDRSSSPTPSISKRNRRIDSNNRWLSNLTVPEYLATVGQCGKLGAMLSRDTVKNRLEKGESMSLAEFNYPMIQAYDWWYMFQETGVEIQIGGSDQYGNIVAGMDLIDWMVKQAPASTEIKGNAPFGITTPLLASSTGEKFGKSAGNAVWLDPTLTKPFDLYGYLVRTADADVERYLKLLTLVPNDQISTVLREHAVNPARRKAQHLLALEICRLAHGADWAAKTAAEHEQSRKLILGSILDASADNRVYLPRSLVDASSLSQILVYAGLAASNSKASALRQSGGLYIARLLSDETHELEFKQAERQTKEQIRIADMILRERYLILRSGKWKMITIEVLEDKEFEQRGLSLASGNSSSS</sequence>
<comment type="catalytic activity">
    <reaction evidence="8 9">
        <text>tRNA(Tyr) + L-tyrosine + ATP = L-tyrosyl-tRNA(Tyr) + AMP + diphosphate + H(+)</text>
        <dbReference type="Rhea" id="RHEA:10220"/>
        <dbReference type="Rhea" id="RHEA-COMP:9706"/>
        <dbReference type="Rhea" id="RHEA-COMP:9707"/>
        <dbReference type="ChEBI" id="CHEBI:15378"/>
        <dbReference type="ChEBI" id="CHEBI:30616"/>
        <dbReference type="ChEBI" id="CHEBI:33019"/>
        <dbReference type="ChEBI" id="CHEBI:58315"/>
        <dbReference type="ChEBI" id="CHEBI:78442"/>
        <dbReference type="ChEBI" id="CHEBI:78536"/>
        <dbReference type="ChEBI" id="CHEBI:456215"/>
        <dbReference type="EC" id="6.1.1.1"/>
    </reaction>
</comment>
<dbReference type="Gene3D" id="3.10.290.10">
    <property type="entry name" value="RNA-binding S4 domain"/>
    <property type="match status" value="1"/>
</dbReference>
<evidence type="ECO:0000259" key="12">
    <source>
        <dbReference type="Pfam" id="PF16714"/>
    </source>
</evidence>
<gene>
    <name evidence="13" type="ORF">CAC42_378</name>
</gene>
<dbReference type="Pfam" id="PF16714">
    <property type="entry name" value="TyrRSs_C"/>
    <property type="match status" value="1"/>
</dbReference>
<dbReference type="PANTHER" id="PTHR11766">
    <property type="entry name" value="TYROSYL-TRNA SYNTHETASE"/>
    <property type="match status" value="1"/>
</dbReference>
<dbReference type="InterPro" id="IPR014729">
    <property type="entry name" value="Rossmann-like_a/b/a_fold"/>
</dbReference>
<evidence type="ECO:0000256" key="9">
    <source>
        <dbReference type="RuleBase" id="RU361234"/>
    </source>
</evidence>
<dbReference type="InterPro" id="IPR032005">
    <property type="entry name" value="TyrRSs_C"/>
</dbReference>
<dbReference type="Proteomes" id="UP000243797">
    <property type="component" value="Unassembled WGS sequence"/>
</dbReference>
<keyword evidence="6 9" id="KW-0030">Aminoacyl-tRNA synthetase</keyword>
<accession>A0A2K1R3B9</accession>
<evidence type="ECO:0000256" key="10">
    <source>
        <dbReference type="SAM" id="MobiDB-lite"/>
    </source>
</evidence>
<evidence type="ECO:0000256" key="5">
    <source>
        <dbReference type="ARBA" id="ARBA00022917"/>
    </source>
</evidence>